<name>K2MRV1_TRYCR</name>
<dbReference type="OrthoDB" id="10423802at2759"/>
<keyword evidence="2" id="KW-1185">Reference proteome</keyword>
<comment type="caution">
    <text evidence="1">The sequence shown here is derived from an EMBL/GenBank/DDBJ whole genome shotgun (WGS) entry which is preliminary data.</text>
</comment>
<keyword evidence="1" id="KW-0030">Aminoacyl-tRNA synthetase</keyword>
<sequence length="54" mass="5910">MRRVSRFAVPLVWGGRRCATTRGDDASRTECEGDVVTPWGVAATGPRGVDYDRV</sequence>
<dbReference type="Proteomes" id="UP000007350">
    <property type="component" value="Unassembled WGS sequence"/>
</dbReference>
<dbReference type="AlphaFoldDB" id="K2MRV1"/>
<proteinExistence type="predicted"/>
<evidence type="ECO:0000313" key="1">
    <source>
        <dbReference type="EMBL" id="EKF29795.1"/>
    </source>
</evidence>
<feature type="non-terminal residue" evidence="1">
    <location>
        <position position="54"/>
    </location>
</feature>
<reference evidence="1 2" key="1">
    <citation type="journal article" date="2012" name="BMC Genomics">
        <title>Comparative genomic analysis of human infective Trypanosoma cruzi lineages with the bat-restricted subspecies T. cruzi marinkellei.</title>
        <authorList>
            <person name="Franzen O."/>
            <person name="Talavera-Lopez C."/>
            <person name="Ochaya S."/>
            <person name="Butler C.E."/>
            <person name="Messenger L.A."/>
            <person name="Lewis M.D."/>
            <person name="Llewellyn M.S."/>
            <person name="Marinkelle C.J."/>
            <person name="Tyler K.M."/>
            <person name="Miles M.A."/>
            <person name="Andersson B."/>
        </authorList>
    </citation>
    <scope>NUCLEOTIDE SEQUENCE [LARGE SCALE GENOMIC DNA]</scope>
    <source>
        <strain evidence="1 2">B7</strain>
    </source>
</reference>
<gene>
    <name evidence="1" type="ORF">MOQ_006407</name>
</gene>
<protein>
    <submittedName>
        <fullName evidence="1">Tryptophanyl-tRNA synthetase, putative</fullName>
    </submittedName>
</protein>
<organism evidence="1 2">
    <name type="scientific">Trypanosoma cruzi marinkellei</name>
    <dbReference type="NCBI Taxonomy" id="85056"/>
    <lineage>
        <taxon>Eukaryota</taxon>
        <taxon>Discoba</taxon>
        <taxon>Euglenozoa</taxon>
        <taxon>Kinetoplastea</taxon>
        <taxon>Metakinetoplastina</taxon>
        <taxon>Trypanosomatida</taxon>
        <taxon>Trypanosomatidae</taxon>
        <taxon>Trypanosoma</taxon>
        <taxon>Schizotrypanum</taxon>
    </lineage>
</organism>
<dbReference type="GO" id="GO:0004812">
    <property type="term" value="F:aminoacyl-tRNA ligase activity"/>
    <property type="evidence" value="ECO:0007669"/>
    <property type="project" value="UniProtKB-KW"/>
</dbReference>
<dbReference type="EMBL" id="AHKC01012649">
    <property type="protein sequence ID" value="EKF29795.1"/>
    <property type="molecule type" value="Genomic_DNA"/>
</dbReference>
<evidence type="ECO:0000313" key="2">
    <source>
        <dbReference type="Proteomes" id="UP000007350"/>
    </source>
</evidence>
<accession>K2MRV1</accession>
<keyword evidence="1" id="KW-0436">Ligase</keyword>